<keyword evidence="6" id="KW-1185">Reference proteome</keyword>
<organism evidence="5 6">
    <name type="scientific">Microbulbifer aggregans</name>
    <dbReference type="NCBI Taxonomy" id="1769779"/>
    <lineage>
        <taxon>Bacteria</taxon>
        <taxon>Pseudomonadati</taxon>
        <taxon>Pseudomonadota</taxon>
        <taxon>Gammaproteobacteria</taxon>
        <taxon>Cellvibrionales</taxon>
        <taxon>Microbulbiferaceae</taxon>
        <taxon>Microbulbifer</taxon>
    </lineage>
</organism>
<protein>
    <recommendedName>
        <fullName evidence="4">Prolyl 4-hydroxylase alpha subunit domain-containing protein</fullName>
    </recommendedName>
</protein>
<dbReference type="KEGG" id="micc:AUP74_00135"/>
<dbReference type="InterPro" id="IPR039558">
    <property type="entry name" value="TPA1/OFD1_N"/>
</dbReference>
<dbReference type="AlphaFoldDB" id="A0A1C9W384"/>
<dbReference type="Gene3D" id="2.60.120.620">
    <property type="entry name" value="q2cbj1_9rhob like domain"/>
    <property type="match status" value="1"/>
</dbReference>
<reference evidence="6" key="1">
    <citation type="submission" date="2016-01" db="EMBL/GenBank/DDBJ databases">
        <title>Complete genome sequence of Microbulbifer sp. CCB-MM1, a halophile isolated from Matang Mangrove Forest, Perak.</title>
        <authorList>
            <person name="Moh T.H."/>
            <person name="Dinesh B."/>
            <person name="Lau N.-S."/>
            <person name="Go F."/>
            <person name="Alexander Chong S.-C."/>
        </authorList>
    </citation>
    <scope>NUCLEOTIDE SEQUENCE [LARGE SCALE GENOMIC DNA]</scope>
    <source>
        <strain evidence="6">CCB-MM1</strain>
    </source>
</reference>
<keyword evidence="3" id="KW-0560">Oxidoreductase</keyword>
<dbReference type="GO" id="GO:0031543">
    <property type="term" value="F:peptidyl-proline dioxygenase activity"/>
    <property type="evidence" value="ECO:0007669"/>
    <property type="project" value="TreeGrafter"/>
</dbReference>
<feature type="domain" description="Prolyl 4-hydroxylase alpha subunit" evidence="4">
    <location>
        <begin position="20"/>
        <end position="234"/>
    </location>
</feature>
<dbReference type="InterPro" id="IPR051842">
    <property type="entry name" value="uS12_prolyl_hydroxylase"/>
</dbReference>
<evidence type="ECO:0000313" key="6">
    <source>
        <dbReference type="Proteomes" id="UP000095672"/>
    </source>
</evidence>
<dbReference type="EMBL" id="CP014143">
    <property type="protein sequence ID" value="AOS95611.1"/>
    <property type="molecule type" value="Genomic_DNA"/>
</dbReference>
<dbReference type="PANTHER" id="PTHR12117">
    <property type="entry name" value="HISTONE ACETYLTRANSFERASE COMPLEX"/>
    <property type="match status" value="1"/>
</dbReference>
<dbReference type="STRING" id="1769779.AUP74_00135"/>
<dbReference type="GO" id="GO:0006449">
    <property type="term" value="P:regulation of translational termination"/>
    <property type="evidence" value="ECO:0007669"/>
    <property type="project" value="TreeGrafter"/>
</dbReference>
<evidence type="ECO:0000313" key="5">
    <source>
        <dbReference type="EMBL" id="AOS95611.1"/>
    </source>
</evidence>
<dbReference type="GO" id="GO:0005506">
    <property type="term" value="F:iron ion binding"/>
    <property type="evidence" value="ECO:0007669"/>
    <property type="project" value="InterPro"/>
</dbReference>
<dbReference type="PANTHER" id="PTHR12117:SF0">
    <property type="entry name" value="PROLYL 3-HYDROXYLASE OGFOD1"/>
    <property type="match status" value="1"/>
</dbReference>
<accession>A0A1C9W384</accession>
<proteinExistence type="predicted"/>
<gene>
    <name evidence="5" type="ORF">AUP74_00135</name>
</gene>
<evidence type="ECO:0000256" key="1">
    <source>
        <dbReference type="ARBA" id="ARBA00001961"/>
    </source>
</evidence>
<comment type="cofactor">
    <cofactor evidence="1">
        <name>L-ascorbate</name>
        <dbReference type="ChEBI" id="CHEBI:38290"/>
    </cofactor>
</comment>
<dbReference type="InterPro" id="IPR006620">
    <property type="entry name" value="Pro_4_hyd_alph"/>
</dbReference>
<dbReference type="GO" id="GO:0031418">
    <property type="term" value="F:L-ascorbic acid binding"/>
    <property type="evidence" value="ECO:0007669"/>
    <property type="project" value="InterPro"/>
</dbReference>
<dbReference type="GO" id="GO:0005737">
    <property type="term" value="C:cytoplasm"/>
    <property type="evidence" value="ECO:0007669"/>
    <property type="project" value="TreeGrafter"/>
</dbReference>
<keyword evidence="2" id="KW-0223">Dioxygenase</keyword>
<sequence>MYHISRGLDIEPYRAEFVAEGVVQVADFLQEQSAEALHALLASQPEWNLAFNKNGEHVDLSYRDYSGWTEQQKATLSQVVWAQAESEFQYYYKTIPIYDIYTRKLLPDSELNKVYELVNSRAFLDAMRSLVGDDSIAFADVQATSYERGHFLKEHDDDVQGKNRVAAYVLNLTKDWRADWGGLFHVFDSSGSIARSLVPAFNAINVFKVPRKHSVAYVTPFAAGSRLSITGWLRRGTPGD</sequence>
<evidence type="ECO:0000259" key="4">
    <source>
        <dbReference type="SMART" id="SM00702"/>
    </source>
</evidence>
<dbReference type="Pfam" id="PF13661">
    <property type="entry name" value="2OG-FeII_Oxy_4"/>
    <property type="match status" value="1"/>
</dbReference>
<dbReference type="Proteomes" id="UP000095672">
    <property type="component" value="Chromosome"/>
</dbReference>
<evidence type="ECO:0000256" key="3">
    <source>
        <dbReference type="ARBA" id="ARBA00023002"/>
    </source>
</evidence>
<evidence type="ECO:0000256" key="2">
    <source>
        <dbReference type="ARBA" id="ARBA00022964"/>
    </source>
</evidence>
<dbReference type="RefSeq" id="WP_069945863.1">
    <property type="nucleotide sequence ID" value="NZ_CP014143.1"/>
</dbReference>
<dbReference type="SMART" id="SM00702">
    <property type="entry name" value="P4Hc"/>
    <property type="match status" value="1"/>
</dbReference>
<name>A0A1C9W384_9GAMM</name>
<dbReference type="OrthoDB" id="9783171at2"/>